<organism evidence="2 3">
    <name type="scientific">Camelina sativa</name>
    <name type="common">False flax</name>
    <name type="synonym">Myagrum sativum</name>
    <dbReference type="NCBI Taxonomy" id="90675"/>
    <lineage>
        <taxon>Eukaryota</taxon>
        <taxon>Viridiplantae</taxon>
        <taxon>Streptophyta</taxon>
        <taxon>Embryophyta</taxon>
        <taxon>Tracheophyta</taxon>
        <taxon>Spermatophyta</taxon>
        <taxon>Magnoliopsida</taxon>
        <taxon>eudicotyledons</taxon>
        <taxon>Gunneridae</taxon>
        <taxon>Pentapetalae</taxon>
        <taxon>rosids</taxon>
        <taxon>malvids</taxon>
        <taxon>Brassicales</taxon>
        <taxon>Brassicaceae</taxon>
        <taxon>Camelineae</taxon>
        <taxon>Camelina</taxon>
    </lineage>
</organism>
<feature type="domain" description="F-box" evidence="1">
    <location>
        <begin position="10"/>
        <end position="50"/>
    </location>
</feature>
<evidence type="ECO:0000259" key="1">
    <source>
        <dbReference type="SMART" id="SM00256"/>
    </source>
</evidence>
<evidence type="ECO:0000313" key="3">
    <source>
        <dbReference type="RefSeq" id="XP_010515603.1"/>
    </source>
</evidence>
<keyword evidence="2" id="KW-1185">Reference proteome</keyword>
<sequence>MERGRNKESLPVDLILEIFTRLPSNSVARFRTLSKHWASTLRSPDFTKLFLASSSTRPRILFAVERYQYNKWDFFSSRQPHNRYENSLHLDYHTKFSGDVSHNICSYASGLIFFPTVQIMNENTPLICNPITGLYVGLEVIKYSRSRGFLGFDPIDKQFKVLDHPFILTLGSGELKWRYKDVPGYRYRRSSTAGICINGVLYHLAQTFLEPSFVIVSIDVRSEEFKFIDASCFNDHLEDPLTGLSLVNSKGKLGVISCSYADAADGRRTVQLCMSVLEDVEIPEWVKYVYTLPLNDILASCEFSVAGVTATGDIVLCMKYTCKPYYVFYFNPVKNTLQNVEIQGFGAELEAVESRGEVFAFVDYVEDLTVNDAHQLKSNISHITSLCRFCQKEAQGNNMGEEEMKETEGEEEEKS</sequence>
<dbReference type="Pfam" id="PF00646">
    <property type="entry name" value="F-box"/>
    <property type="match status" value="1"/>
</dbReference>
<dbReference type="Proteomes" id="UP000694864">
    <property type="component" value="Chromosome 6"/>
</dbReference>
<dbReference type="SUPFAM" id="SSF81383">
    <property type="entry name" value="F-box domain"/>
    <property type="match status" value="1"/>
</dbReference>
<dbReference type="RefSeq" id="XP_010515603.1">
    <property type="nucleotide sequence ID" value="XM_010517301.2"/>
</dbReference>
<name>A0ABM0ZGZ6_CAMSA</name>
<reference evidence="2" key="1">
    <citation type="journal article" date="2014" name="Nat. Commun.">
        <title>The emerging biofuel crop Camelina sativa retains a highly undifferentiated hexaploid genome structure.</title>
        <authorList>
            <person name="Kagale S."/>
            <person name="Koh C."/>
            <person name="Nixon J."/>
            <person name="Bollina V."/>
            <person name="Clarke W.E."/>
            <person name="Tuteja R."/>
            <person name="Spillane C."/>
            <person name="Robinson S.J."/>
            <person name="Links M.G."/>
            <person name="Clarke C."/>
            <person name="Higgins E.E."/>
            <person name="Huebert T."/>
            <person name="Sharpe A.G."/>
            <person name="Parkin I.A."/>
        </authorList>
    </citation>
    <scope>NUCLEOTIDE SEQUENCE [LARGE SCALE GENOMIC DNA]</scope>
    <source>
        <strain evidence="2">cv. DH55</strain>
    </source>
</reference>
<dbReference type="PANTHER" id="PTHR31111:SF130">
    <property type="entry name" value="F-BOX ASSOCIATED UBIQUITINATION EFFECTOR FAMILY PROTEIN"/>
    <property type="match status" value="1"/>
</dbReference>
<dbReference type="InterPro" id="IPR013187">
    <property type="entry name" value="F-box-assoc_dom_typ3"/>
</dbReference>
<accession>A0ABM0ZGZ6</accession>
<dbReference type="Gene3D" id="1.20.1280.50">
    <property type="match status" value="1"/>
</dbReference>
<protein>
    <submittedName>
        <fullName evidence="3">F-box protein At3g57580-like</fullName>
    </submittedName>
</protein>
<dbReference type="Pfam" id="PF08268">
    <property type="entry name" value="FBA_3"/>
    <property type="match status" value="1"/>
</dbReference>
<dbReference type="GeneID" id="104791415"/>
<proteinExistence type="predicted"/>
<dbReference type="InterPro" id="IPR001810">
    <property type="entry name" value="F-box_dom"/>
</dbReference>
<dbReference type="PANTHER" id="PTHR31111">
    <property type="entry name" value="BNAA05G37150D PROTEIN-RELATED"/>
    <property type="match status" value="1"/>
</dbReference>
<dbReference type="SMART" id="SM00256">
    <property type="entry name" value="FBOX"/>
    <property type="match status" value="1"/>
</dbReference>
<dbReference type="InterPro" id="IPR036047">
    <property type="entry name" value="F-box-like_dom_sf"/>
</dbReference>
<reference evidence="3" key="2">
    <citation type="submission" date="2025-08" db="UniProtKB">
        <authorList>
            <consortium name="RefSeq"/>
        </authorList>
    </citation>
    <scope>IDENTIFICATION</scope>
    <source>
        <tissue evidence="3">Leaf</tissue>
    </source>
</reference>
<evidence type="ECO:0000313" key="2">
    <source>
        <dbReference type="Proteomes" id="UP000694864"/>
    </source>
</evidence>
<dbReference type="InterPro" id="IPR017451">
    <property type="entry name" value="F-box-assoc_interact_dom"/>
</dbReference>
<dbReference type="NCBIfam" id="TIGR01640">
    <property type="entry name" value="F_box_assoc_1"/>
    <property type="match status" value="1"/>
</dbReference>
<gene>
    <name evidence="3" type="primary">LOC104791415</name>
</gene>